<dbReference type="PhylomeDB" id="A0A022QJ81"/>
<name>A0A022QJ81_ERYGU</name>
<keyword evidence="15" id="KW-1185">Reference proteome</keyword>
<protein>
    <recommendedName>
        <fullName evidence="3">very-long-chain 3-oxoacyl-CoA synthase</fullName>
        <ecNumber evidence="3">2.3.1.199</ecNumber>
    </recommendedName>
</protein>
<evidence type="ECO:0000256" key="4">
    <source>
        <dbReference type="ARBA" id="ARBA00022516"/>
    </source>
</evidence>
<comment type="subcellular location">
    <subcellularLocation>
        <location evidence="1">Membrane</location>
        <topology evidence="1">Multi-pass membrane protein</topology>
    </subcellularLocation>
</comment>
<dbReference type="GO" id="GO:0030148">
    <property type="term" value="P:sphingolipid biosynthetic process"/>
    <property type="evidence" value="ECO:0000318"/>
    <property type="project" value="GO_Central"/>
</dbReference>
<evidence type="ECO:0000256" key="8">
    <source>
        <dbReference type="ARBA" id="ARBA00022989"/>
    </source>
</evidence>
<dbReference type="InterPro" id="IPR002076">
    <property type="entry name" value="ELO_fam"/>
</dbReference>
<keyword evidence="11" id="KW-0275">Fatty acid biosynthesis</keyword>
<accession>A0A022QJ81</accession>
<dbReference type="OMA" id="WIFCFPP"/>
<proteinExistence type="inferred from homology"/>
<evidence type="ECO:0000256" key="1">
    <source>
        <dbReference type="ARBA" id="ARBA00004141"/>
    </source>
</evidence>
<evidence type="ECO:0000256" key="9">
    <source>
        <dbReference type="ARBA" id="ARBA00023098"/>
    </source>
</evidence>
<evidence type="ECO:0000313" key="14">
    <source>
        <dbReference type="EMBL" id="EYU26550.1"/>
    </source>
</evidence>
<dbReference type="GO" id="GO:0042761">
    <property type="term" value="P:very long-chain fatty acid biosynthetic process"/>
    <property type="evidence" value="ECO:0000318"/>
    <property type="project" value="GO_Central"/>
</dbReference>
<evidence type="ECO:0000256" key="10">
    <source>
        <dbReference type="ARBA" id="ARBA00023136"/>
    </source>
</evidence>
<evidence type="ECO:0000256" key="5">
    <source>
        <dbReference type="ARBA" id="ARBA00022679"/>
    </source>
</evidence>
<evidence type="ECO:0000256" key="6">
    <source>
        <dbReference type="ARBA" id="ARBA00022692"/>
    </source>
</evidence>
<dbReference type="EMBL" id="KI631651">
    <property type="protein sequence ID" value="EYU26550.1"/>
    <property type="molecule type" value="Genomic_DNA"/>
</dbReference>
<dbReference type="InterPro" id="IPR030457">
    <property type="entry name" value="ELO_CS"/>
</dbReference>
<evidence type="ECO:0000256" key="2">
    <source>
        <dbReference type="ARBA" id="ARBA00007263"/>
    </source>
</evidence>
<evidence type="ECO:0000256" key="7">
    <source>
        <dbReference type="ARBA" id="ARBA00022832"/>
    </source>
</evidence>
<dbReference type="GO" id="GO:0034625">
    <property type="term" value="P:fatty acid elongation, monounsaturated fatty acid"/>
    <property type="evidence" value="ECO:0000318"/>
    <property type="project" value="GO_Central"/>
</dbReference>
<evidence type="ECO:0000256" key="12">
    <source>
        <dbReference type="ARBA" id="ARBA00047375"/>
    </source>
</evidence>
<dbReference type="Proteomes" id="UP000030748">
    <property type="component" value="Unassembled WGS sequence"/>
</dbReference>
<feature type="transmembrane region" description="Helical" evidence="13">
    <location>
        <begin position="241"/>
        <end position="263"/>
    </location>
</feature>
<feature type="transmembrane region" description="Helical" evidence="13">
    <location>
        <begin position="33"/>
        <end position="53"/>
    </location>
</feature>
<dbReference type="EC" id="2.3.1.199" evidence="3"/>
<comment type="catalytic activity">
    <reaction evidence="12">
        <text>a very-long-chain acyl-CoA + malonyl-CoA + H(+) = a very-long-chain 3-oxoacyl-CoA + CO2 + CoA</text>
        <dbReference type="Rhea" id="RHEA:32727"/>
        <dbReference type="ChEBI" id="CHEBI:15378"/>
        <dbReference type="ChEBI" id="CHEBI:16526"/>
        <dbReference type="ChEBI" id="CHEBI:57287"/>
        <dbReference type="ChEBI" id="CHEBI:57384"/>
        <dbReference type="ChEBI" id="CHEBI:90725"/>
        <dbReference type="ChEBI" id="CHEBI:90736"/>
        <dbReference type="EC" id="2.3.1.199"/>
    </reaction>
</comment>
<dbReference type="Pfam" id="PF01151">
    <property type="entry name" value="ELO"/>
    <property type="match status" value="1"/>
</dbReference>
<dbReference type="OrthoDB" id="434092at2759"/>
<keyword evidence="9" id="KW-0443">Lipid metabolism</keyword>
<dbReference type="GO" id="GO:0005789">
    <property type="term" value="C:endoplasmic reticulum membrane"/>
    <property type="evidence" value="ECO:0000318"/>
    <property type="project" value="GO_Central"/>
</dbReference>
<organism evidence="14 15">
    <name type="scientific">Erythranthe guttata</name>
    <name type="common">Yellow monkey flower</name>
    <name type="synonym">Mimulus guttatus</name>
    <dbReference type="NCBI Taxonomy" id="4155"/>
    <lineage>
        <taxon>Eukaryota</taxon>
        <taxon>Viridiplantae</taxon>
        <taxon>Streptophyta</taxon>
        <taxon>Embryophyta</taxon>
        <taxon>Tracheophyta</taxon>
        <taxon>Spermatophyta</taxon>
        <taxon>Magnoliopsida</taxon>
        <taxon>eudicotyledons</taxon>
        <taxon>Gunneridae</taxon>
        <taxon>Pentapetalae</taxon>
        <taxon>asterids</taxon>
        <taxon>lamiids</taxon>
        <taxon>Lamiales</taxon>
        <taxon>Phrymaceae</taxon>
        <taxon>Erythranthe</taxon>
    </lineage>
</organism>
<evidence type="ECO:0000256" key="11">
    <source>
        <dbReference type="ARBA" id="ARBA00023160"/>
    </source>
</evidence>
<feature type="transmembrane region" description="Helical" evidence="13">
    <location>
        <begin position="209"/>
        <end position="229"/>
    </location>
</feature>
<dbReference type="PANTHER" id="PTHR11157:SF134">
    <property type="entry name" value="ELONGATION OF FATTY ACIDS PROTEIN 1-RELATED"/>
    <property type="match status" value="1"/>
</dbReference>
<keyword evidence="7" id="KW-0276">Fatty acid metabolism</keyword>
<keyword evidence="5" id="KW-0808">Transferase</keyword>
<dbReference type="PROSITE" id="PS01188">
    <property type="entry name" value="ELO"/>
    <property type="match status" value="1"/>
</dbReference>
<dbReference type="AlphaFoldDB" id="A0A022QJ81"/>
<evidence type="ECO:0000256" key="3">
    <source>
        <dbReference type="ARBA" id="ARBA00012307"/>
    </source>
</evidence>
<keyword evidence="4" id="KW-0444">Lipid biosynthesis</keyword>
<gene>
    <name evidence="14" type="ORF">MIMGU_mgv1a011362mg</name>
</gene>
<feature type="transmembrane region" description="Helical" evidence="13">
    <location>
        <begin position="176"/>
        <end position="197"/>
    </location>
</feature>
<dbReference type="eggNOG" id="KOG3071">
    <property type="taxonomic scope" value="Eukaryota"/>
</dbReference>
<dbReference type="GO" id="GO:0034626">
    <property type="term" value="P:fatty acid elongation, polyunsaturated fatty acid"/>
    <property type="evidence" value="ECO:0000318"/>
    <property type="project" value="GO_Central"/>
</dbReference>
<evidence type="ECO:0000313" key="15">
    <source>
        <dbReference type="Proteomes" id="UP000030748"/>
    </source>
</evidence>
<dbReference type="GO" id="GO:0009922">
    <property type="term" value="F:fatty acid elongase activity"/>
    <property type="evidence" value="ECO:0000318"/>
    <property type="project" value="GO_Central"/>
</dbReference>
<feature type="transmembrane region" description="Helical" evidence="13">
    <location>
        <begin position="65"/>
        <end position="94"/>
    </location>
</feature>
<evidence type="ECO:0000256" key="13">
    <source>
        <dbReference type="SAM" id="Phobius"/>
    </source>
</evidence>
<feature type="transmembrane region" description="Helical" evidence="13">
    <location>
        <begin position="151"/>
        <end position="170"/>
    </location>
</feature>
<keyword evidence="8 13" id="KW-1133">Transmembrane helix</keyword>
<comment type="similarity">
    <text evidence="2">Belongs to the ELO family.</text>
</comment>
<sequence>MDTLYTTVHYWLVDHPIISQYEWKPNQTPGASLLFLTATVLTYLTLTLSLHHFPGGGLLPTLPSAALRLITAVHSLILCLLSLLMAVGCTLSALHQTPPHHPTWPICFPGGGQTPPRGPTFFWAHVFYFSKILEFADTLLILASGSRARRLTFLHVYHHAVVVAMCYLWLAAPQSLFPVALVTNATVHVAMYAYYLLCALGIRPRWKRLVTDFQILQFVFSFAVSGWMLRLHFTGSGCEGIRAWCFNAGFNASLLALFVDFHLKNYANKKRLSVQDNSNHKKAS</sequence>
<reference evidence="14 15" key="1">
    <citation type="journal article" date="2013" name="Proc. Natl. Acad. Sci. U.S.A.">
        <title>Fine-scale variation in meiotic recombination in Mimulus inferred from population shotgun sequencing.</title>
        <authorList>
            <person name="Hellsten U."/>
            <person name="Wright K.M."/>
            <person name="Jenkins J."/>
            <person name="Shu S."/>
            <person name="Yuan Y."/>
            <person name="Wessler S.R."/>
            <person name="Schmutz J."/>
            <person name="Willis J.H."/>
            <person name="Rokhsar D.S."/>
        </authorList>
    </citation>
    <scope>NUCLEOTIDE SEQUENCE [LARGE SCALE GENOMIC DNA]</scope>
    <source>
        <strain evidence="15">cv. DUN x IM62</strain>
    </source>
</reference>
<keyword evidence="10 13" id="KW-0472">Membrane</keyword>
<dbReference type="STRING" id="4155.A0A022QJ81"/>
<dbReference type="PANTHER" id="PTHR11157">
    <property type="entry name" value="FATTY ACID ACYL TRANSFERASE-RELATED"/>
    <property type="match status" value="1"/>
</dbReference>
<dbReference type="KEGG" id="egt:105970153"/>
<dbReference type="GO" id="GO:0019367">
    <property type="term" value="P:fatty acid elongation, saturated fatty acid"/>
    <property type="evidence" value="ECO:0000318"/>
    <property type="project" value="GO_Central"/>
</dbReference>
<keyword evidence="6 13" id="KW-0812">Transmembrane</keyword>